<evidence type="ECO:0000313" key="11">
    <source>
        <dbReference type="Proteomes" id="UP000177579"/>
    </source>
</evidence>
<dbReference type="PANTHER" id="PTHR46390">
    <property type="entry name" value="MANNOSE-1-PHOSPHATE GUANYLYLTRANSFERASE"/>
    <property type="match status" value="1"/>
</dbReference>
<dbReference type="EMBL" id="MFGO01000031">
    <property type="protein sequence ID" value="OGF40354.1"/>
    <property type="molecule type" value="Genomic_DNA"/>
</dbReference>
<dbReference type="SUPFAM" id="SSF53448">
    <property type="entry name" value="Nucleotide-diphospho-sugar transferases"/>
    <property type="match status" value="1"/>
</dbReference>
<sequence length="358" mass="41008">MKLVILAGGSGTRLWPVSRKNTPKQTKPIIADKTLLVSTYDRLISGFRKSDIYIATNRSQIDIISKQLPRFLSKNYIIEPDKKDTAAAIGFAAATLHKKNSKEIMISINSDHYIKNEKDYIRTIKLVEKAINKKPTMGVLIGINPTYPETGYGYIKMGEQKDEIGKFKVFEVDCFKEKPSLKIAQEYLQKWEYLWNIGCFAWRVDTLLDLYKKYLPKMYKILKNIEKNIEKEGGEKNIAKEFKKIEPISMDYGIIEKTKDLLVIPADFGWADVGNWRTVKDILSKSKRGSITKGMVLNIEGSDNLVYNYSDKLITMVGVRGMVVIETEDSLLLCPKEKAQDVKKIVDKLKIKKLDKYL</sequence>
<keyword evidence="6" id="KW-0342">GTP-binding</keyword>
<name>A0A1F5TNH2_9BACT</name>
<dbReference type="EC" id="2.7.7.13" evidence="2"/>
<keyword evidence="4" id="KW-0548">Nucleotidyltransferase</keyword>
<evidence type="ECO:0000256" key="3">
    <source>
        <dbReference type="ARBA" id="ARBA00022679"/>
    </source>
</evidence>
<dbReference type="GO" id="GO:0009298">
    <property type="term" value="P:GDP-mannose biosynthetic process"/>
    <property type="evidence" value="ECO:0007669"/>
    <property type="project" value="TreeGrafter"/>
</dbReference>
<dbReference type="Pfam" id="PF00483">
    <property type="entry name" value="NTP_transferase"/>
    <property type="match status" value="1"/>
</dbReference>
<dbReference type="PANTHER" id="PTHR46390:SF1">
    <property type="entry name" value="MANNOSE-1-PHOSPHATE GUANYLYLTRANSFERASE"/>
    <property type="match status" value="1"/>
</dbReference>
<evidence type="ECO:0000313" key="10">
    <source>
        <dbReference type="EMBL" id="OGF40354.1"/>
    </source>
</evidence>
<dbReference type="AlphaFoldDB" id="A0A1F5TNH2"/>
<evidence type="ECO:0000256" key="2">
    <source>
        <dbReference type="ARBA" id="ARBA00012387"/>
    </source>
</evidence>
<dbReference type="Pfam" id="PF22640">
    <property type="entry name" value="ManC_GMP_beta-helix"/>
    <property type="match status" value="1"/>
</dbReference>
<dbReference type="FunFam" id="3.90.550.10:FF:000046">
    <property type="entry name" value="Mannose-1-phosphate guanylyltransferase (GDP)"/>
    <property type="match status" value="1"/>
</dbReference>
<organism evidence="10 11">
    <name type="scientific">Candidatus Falkowbacteria bacterium RIFOXYD2_FULL_34_120</name>
    <dbReference type="NCBI Taxonomy" id="1798007"/>
    <lineage>
        <taxon>Bacteria</taxon>
        <taxon>Candidatus Falkowiibacteriota</taxon>
    </lineage>
</organism>
<dbReference type="CDD" id="cd02509">
    <property type="entry name" value="GDP-M1P_Guanylyltransferase"/>
    <property type="match status" value="1"/>
</dbReference>
<dbReference type="Proteomes" id="UP000177579">
    <property type="component" value="Unassembled WGS sequence"/>
</dbReference>
<comment type="catalytic activity">
    <reaction evidence="7">
        <text>alpha-D-mannose 1-phosphate + GTP + H(+) = GDP-alpha-D-mannose + diphosphate</text>
        <dbReference type="Rhea" id="RHEA:15229"/>
        <dbReference type="ChEBI" id="CHEBI:15378"/>
        <dbReference type="ChEBI" id="CHEBI:33019"/>
        <dbReference type="ChEBI" id="CHEBI:37565"/>
        <dbReference type="ChEBI" id="CHEBI:57527"/>
        <dbReference type="ChEBI" id="CHEBI:58409"/>
        <dbReference type="EC" id="2.7.7.13"/>
    </reaction>
</comment>
<evidence type="ECO:0000256" key="6">
    <source>
        <dbReference type="ARBA" id="ARBA00023134"/>
    </source>
</evidence>
<comment type="caution">
    <text evidence="10">The sequence shown here is derived from an EMBL/GenBank/DDBJ whole genome shotgun (WGS) entry which is preliminary data.</text>
</comment>
<dbReference type="InterPro" id="IPR029044">
    <property type="entry name" value="Nucleotide-diphossugar_trans"/>
</dbReference>
<reference evidence="10 11" key="1">
    <citation type="journal article" date="2016" name="Nat. Commun.">
        <title>Thousands of microbial genomes shed light on interconnected biogeochemical processes in an aquifer system.</title>
        <authorList>
            <person name="Anantharaman K."/>
            <person name="Brown C.T."/>
            <person name="Hug L.A."/>
            <person name="Sharon I."/>
            <person name="Castelle C.J."/>
            <person name="Probst A.J."/>
            <person name="Thomas B.C."/>
            <person name="Singh A."/>
            <person name="Wilkins M.J."/>
            <person name="Karaoz U."/>
            <person name="Brodie E.L."/>
            <person name="Williams K.H."/>
            <person name="Hubbard S.S."/>
            <person name="Banfield J.F."/>
        </authorList>
    </citation>
    <scope>NUCLEOTIDE SEQUENCE [LARGE SCALE GENOMIC DNA]</scope>
</reference>
<dbReference type="Gene3D" id="3.90.550.10">
    <property type="entry name" value="Spore Coat Polysaccharide Biosynthesis Protein SpsA, Chain A"/>
    <property type="match status" value="1"/>
</dbReference>
<evidence type="ECO:0000256" key="7">
    <source>
        <dbReference type="ARBA" id="ARBA00047343"/>
    </source>
</evidence>
<dbReference type="InterPro" id="IPR051161">
    <property type="entry name" value="Mannose-6P_isomerase_type2"/>
</dbReference>
<evidence type="ECO:0000259" key="8">
    <source>
        <dbReference type="Pfam" id="PF00483"/>
    </source>
</evidence>
<proteinExistence type="inferred from homology"/>
<evidence type="ECO:0000256" key="1">
    <source>
        <dbReference type="ARBA" id="ARBA00006115"/>
    </source>
</evidence>
<dbReference type="GO" id="GO:0005525">
    <property type="term" value="F:GTP binding"/>
    <property type="evidence" value="ECO:0007669"/>
    <property type="project" value="UniProtKB-KW"/>
</dbReference>
<dbReference type="SUPFAM" id="SSF159283">
    <property type="entry name" value="Guanosine diphospho-D-mannose pyrophosphorylase/mannose-6-phosphate isomerase linker domain"/>
    <property type="match status" value="1"/>
</dbReference>
<keyword evidence="3" id="KW-0808">Transferase</keyword>
<dbReference type="InterPro" id="IPR054566">
    <property type="entry name" value="ManC/GMP-like_b-helix"/>
</dbReference>
<dbReference type="InterPro" id="IPR005835">
    <property type="entry name" value="NTP_transferase_dom"/>
</dbReference>
<gene>
    <name evidence="10" type="ORF">A2531_00715</name>
</gene>
<dbReference type="GO" id="GO:0004475">
    <property type="term" value="F:mannose-1-phosphate guanylyltransferase (GTP) activity"/>
    <property type="evidence" value="ECO:0007669"/>
    <property type="project" value="UniProtKB-EC"/>
</dbReference>
<accession>A0A1F5TNH2</accession>
<keyword evidence="5" id="KW-0547">Nucleotide-binding</keyword>
<comment type="similarity">
    <text evidence="1">Belongs to the mannose-6-phosphate isomerase type 2 family.</text>
</comment>
<evidence type="ECO:0000256" key="4">
    <source>
        <dbReference type="ARBA" id="ARBA00022695"/>
    </source>
</evidence>
<evidence type="ECO:0000259" key="9">
    <source>
        <dbReference type="Pfam" id="PF22640"/>
    </source>
</evidence>
<feature type="domain" description="MannoseP isomerase/GMP-like beta-helix" evidence="9">
    <location>
        <begin position="296"/>
        <end position="349"/>
    </location>
</feature>
<dbReference type="InterPro" id="IPR049577">
    <property type="entry name" value="GMPP_N"/>
</dbReference>
<feature type="domain" description="Nucleotidyl transferase" evidence="8">
    <location>
        <begin position="4"/>
        <end position="282"/>
    </location>
</feature>
<evidence type="ECO:0000256" key="5">
    <source>
        <dbReference type="ARBA" id="ARBA00022741"/>
    </source>
</evidence>
<protein>
    <recommendedName>
        <fullName evidence="2">mannose-1-phosphate guanylyltransferase</fullName>
        <ecNumber evidence="2">2.7.7.13</ecNumber>
    </recommendedName>
</protein>